<dbReference type="Proteomes" id="UP000076630">
    <property type="component" value="Unassembled WGS sequence"/>
</dbReference>
<evidence type="ECO:0000313" key="11">
    <source>
        <dbReference type="EMBL" id="KZE83021.1"/>
    </source>
</evidence>
<feature type="transmembrane region" description="Helical" evidence="9">
    <location>
        <begin position="32"/>
        <end position="51"/>
    </location>
</feature>
<evidence type="ECO:0000256" key="1">
    <source>
        <dbReference type="ARBA" id="ARBA00000085"/>
    </source>
</evidence>
<feature type="domain" description="Histidine kinase" evidence="10">
    <location>
        <begin position="228"/>
        <end position="442"/>
    </location>
</feature>
<dbReference type="EMBL" id="LQNU01000041">
    <property type="protein sequence ID" value="KZE83021.1"/>
    <property type="molecule type" value="Genomic_DNA"/>
</dbReference>
<keyword evidence="5 11" id="KW-0418">Kinase</keyword>
<proteinExistence type="predicted"/>
<evidence type="ECO:0000256" key="3">
    <source>
        <dbReference type="ARBA" id="ARBA00022679"/>
    </source>
</evidence>
<keyword evidence="4" id="KW-0547">Nucleotide-binding</keyword>
<dbReference type="Pfam" id="PF02518">
    <property type="entry name" value="HATPase_c"/>
    <property type="match status" value="1"/>
</dbReference>
<dbReference type="SMART" id="SM00387">
    <property type="entry name" value="HATPase_c"/>
    <property type="match status" value="1"/>
</dbReference>
<dbReference type="EC" id="2.7.13.3" evidence="2"/>
<dbReference type="InterPro" id="IPR004358">
    <property type="entry name" value="Sig_transdc_His_kin-like_C"/>
</dbReference>
<dbReference type="RefSeq" id="WP_038985034.1">
    <property type="nucleotide sequence ID" value="NZ_JWJO01000009.1"/>
</dbReference>
<dbReference type="GO" id="GO:0007234">
    <property type="term" value="P:osmosensory signaling via phosphorelay pathway"/>
    <property type="evidence" value="ECO:0007669"/>
    <property type="project" value="TreeGrafter"/>
</dbReference>
<evidence type="ECO:0000256" key="2">
    <source>
        <dbReference type="ARBA" id="ARBA00012438"/>
    </source>
</evidence>
<dbReference type="GO" id="GO:0030295">
    <property type="term" value="F:protein kinase activator activity"/>
    <property type="evidence" value="ECO:0007669"/>
    <property type="project" value="TreeGrafter"/>
</dbReference>
<keyword evidence="9" id="KW-0472">Membrane</keyword>
<dbReference type="PROSITE" id="PS50109">
    <property type="entry name" value="HIS_KIN"/>
    <property type="match status" value="1"/>
</dbReference>
<dbReference type="OrthoDB" id="1931120at2"/>
<protein>
    <recommendedName>
        <fullName evidence="2">histidine kinase</fullName>
        <ecNumber evidence="2">2.7.13.3</ecNumber>
    </recommendedName>
</protein>
<dbReference type="SUPFAM" id="SSF55874">
    <property type="entry name" value="ATPase domain of HSP90 chaperone/DNA topoisomerase II/histidine kinase"/>
    <property type="match status" value="1"/>
</dbReference>
<evidence type="ECO:0000259" key="10">
    <source>
        <dbReference type="PROSITE" id="PS50109"/>
    </source>
</evidence>
<gene>
    <name evidence="11" type="ORF">AV926_05610</name>
</gene>
<dbReference type="InterPro" id="IPR005467">
    <property type="entry name" value="His_kinase_dom"/>
</dbReference>
<evidence type="ECO:0000256" key="7">
    <source>
        <dbReference type="ARBA" id="ARBA00023012"/>
    </source>
</evidence>
<sequence length="442" mass="51835">MQSFHFKAFLRILVILALGLLAMYLIKHELTYSFLLVCLLVVALFFELYFFQKAHYSAIDRIVLAMMYDDYSLKTTKVQANETMNNLQRLYQKLQTQQQQNEIRELVYLNILNNIETGILILEKKGTAWEIFFINDYFSGLFDIPKIKSWTNLERLLPSLTHHLEVLNFKESKESIDIKIEEEEKQTFILQTSNTISQNQEYFIVLLDSIQKVLDKKEKDTWENLMKIISHEIMNSLTPIHSLAHNTQQILEEEEHLSEEDIDDIKLSINTIVNRTDHLQQFIDNYRKLTMLASPKKQVVAPERILQLSVETLMPLFKQNKITVHTDFSLQTTVEWDAKQMEQVFINLLTNAIHATAKQEVREVNINLYEKNNRICIDVEDSGAGILPEIKEKIFIPFYTTREEGAGIGLPLSKNIVEMHNGYLTYHRREDKTVFSLNFPMY</sequence>
<evidence type="ECO:0000313" key="12">
    <source>
        <dbReference type="Proteomes" id="UP000076630"/>
    </source>
</evidence>
<keyword evidence="9" id="KW-0812">Transmembrane</keyword>
<evidence type="ECO:0000256" key="8">
    <source>
        <dbReference type="SAM" id="Coils"/>
    </source>
</evidence>
<keyword evidence="7" id="KW-0902">Two-component regulatory system</keyword>
<comment type="catalytic activity">
    <reaction evidence="1">
        <text>ATP + protein L-histidine = ADP + protein N-phospho-L-histidine.</text>
        <dbReference type="EC" id="2.7.13.3"/>
    </reaction>
</comment>
<keyword evidence="8" id="KW-0175">Coiled coil</keyword>
<evidence type="ECO:0000256" key="4">
    <source>
        <dbReference type="ARBA" id="ARBA00022741"/>
    </source>
</evidence>
<comment type="caution">
    <text evidence="11">The sequence shown here is derived from an EMBL/GenBank/DDBJ whole genome shotgun (WGS) entry which is preliminary data.</text>
</comment>
<keyword evidence="3" id="KW-0808">Transferase</keyword>
<dbReference type="AlphaFoldDB" id="A0A164A607"/>
<keyword evidence="6" id="KW-0067">ATP-binding</keyword>
<feature type="transmembrane region" description="Helical" evidence="9">
    <location>
        <begin position="9"/>
        <end position="26"/>
    </location>
</feature>
<feature type="coiled-coil region" evidence="8">
    <location>
        <begin position="73"/>
        <end position="104"/>
    </location>
</feature>
<keyword evidence="9" id="KW-1133">Transmembrane helix</keyword>
<dbReference type="GO" id="GO:0000156">
    <property type="term" value="F:phosphorelay response regulator activity"/>
    <property type="evidence" value="ECO:0007669"/>
    <property type="project" value="TreeGrafter"/>
</dbReference>
<dbReference type="PANTHER" id="PTHR42878:SF7">
    <property type="entry name" value="SENSOR HISTIDINE KINASE GLRK"/>
    <property type="match status" value="1"/>
</dbReference>
<reference evidence="11 12" key="1">
    <citation type="submission" date="2016-01" db="EMBL/GenBank/DDBJ databases">
        <title>Whole genome sequencing of Myroides marinus L41.</title>
        <authorList>
            <person name="Hong K.W."/>
        </authorList>
    </citation>
    <scope>NUCLEOTIDE SEQUENCE [LARGE SCALE GENOMIC DNA]</scope>
    <source>
        <strain evidence="11 12">L41</strain>
    </source>
</reference>
<accession>A0A164A607</accession>
<dbReference type="Gene3D" id="3.30.565.10">
    <property type="entry name" value="Histidine kinase-like ATPase, C-terminal domain"/>
    <property type="match status" value="1"/>
</dbReference>
<evidence type="ECO:0000256" key="6">
    <source>
        <dbReference type="ARBA" id="ARBA00022840"/>
    </source>
</evidence>
<name>A0A164A607_9FLAO</name>
<dbReference type="GO" id="GO:0004673">
    <property type="term" value="F:protein histidine kinase activity"/>
    <property type="evidence" value="ECO:0007669"/>
    <property type="project" value="UniProtKB-EC"/>
</dbReference>
<evidence type="ECO:0000256" key="5">
    <source>
        <dbReference type="ARBA" id="ARBA00022777"/>
    </source>
</evidence>
<dbReference type="PANTHER" id="PTHR42878">
    <property type="entry name" value="TWO-COMPONENT HISTIDINE KINASE"/>
    <property type="match status" value="1"/>
</dbReference>
<organism evidence="11 12">
    <name type="scientific">Myroides marinus</name>
    <dbReference type="NCBI Taxonomy" id="703342"/>
    <lineage>
        <taxon>Bacteria</taxon>
        <taxon>Pseudomonadati</taxon>
        <taxon>Bacteroidota</taxon>
        <taxon>Flavobacteriia</taxon>
        <taxon>Flavobacteriales</taxon>
        <taxon>Flavobacteriaceae</taxon>
        <taxon>Myroides</taxon>
    </lineage>
</organism>
<evidence type="ECO:0000256" key="9">
    <source>
        <dbReference type="SAM" id="Phobius"/>
    </source>
</evidence>
<dbReference type="PRINTS" id="PR00344">
    <property type="entry name" value="BCTRLSENSOR"/>
</dbReference>
<dbReference type="InterPro" id="IPR050351">
    <property type="entry name" value="BphY/WalK/GraS-like"/>
</dbReference>
<dbReference type="InterPro" id="IPR036890">
    <property type="entry name" value="HATPase_C_sf"/>
</dbReference>
<dbReference type="GO" id="GO:0005524">
    <property type="term" value="F:ATP binding"/>
    <property type="evidence" value="ECO:0007669"/>
    <property type="project" value="UniProtKB-KW"/>
</dbReference>
<dbReference type="InterPro" id="IPR003594">
    <property type="entry name" value="HATPase_dom"/>
</dbReference>
<keyword evidence="12" id="KW-1185">Reference proteome</keyword>